<organism evidence="2 3">
    <name type="scientific">Streptomyces chisholmiae</name>
    <dbReference type="NCBI Taxonomy" id="3075540"/>
    <lineage>
        <taxon>Bacteria</taxon>
        <taxon>Bacillati</taxon>
        <taxon>Actinomycetota</taxon>
        <taxon>Actinomycetes</taxon>
        <taxon>Kitasatosporales</taxon>
        <taxon>Streptomycetaceae</taxon>
        <taxon>Streptomyces</taxon>
    </lineage>
</organism>
<dbReference type="SUPFAM" id="SSF51197">
    <property type="entry name" value="Clavaminate synthase-like"/>
    <property type="match status" value="1"/>
</dbReference>
<gene>
    <name evidence="2" type="ORF">RM844_09760</name>
</gene>
<dbReference type="Gene3D" id="2.60.120.620">
    <property type="entry name" value="q2cbj1_9rhob like domain"/>
    <property type="match status" value="1"/>
</dbReference>
<sequence length="323" mass="35618">MRTLERTEGWRPGDDPGPLRERLVADGYLYLPGFLDPAEVLAVQRELRAVLAEVGWLADADSLRVGADDLRFTAESFATVYPAVQRVESFHRLGCHPELAALTGALLAGPVFCHPARVLRLAPPTAADGGYFTRAHQDFVVQHVTTDALTLWLPLADCTARRQGLRVLPGSHWNGYLPTDASVGGARPLYLDVPWDHPDWATADFRPGDLVVFHSLTVHGGGPNTSDQLRLSADIRYQRHDDPMRAEWTHPHGWPRTPDWPELTGDWSSRAWIEVPPEVPLVPLPTGVPYADILRDLHAPPSRLLATAGAGHPDQGTRDDPDE</sequence>
<dbReference type="PANTHER" id="PTHR20883:SF48">
    <property type="entry name" value="ECTOINE DIOXYGENASE"/>
    <property type="match status" value="1"/>
</dbReference>
<dbReference type="PANTHER" id="PTHR20883">
    <property type="entry name" value="PHYTANOYL-COA DIOXYGENASE DOMAIN CONTAINING 1"/>
    <property type="match status" value="1"/>
</dbReference>
<dbReference type="Proteomes" id="UP001183410">
    <property type="component" value="Unassembled WGS sequence"/>
</dbReference>
<dbReference type="GO" id="GO:0051213">
    <property type="term" value="F:dioxygenase activity"/>
    <property type="evidence" value="ECO:0007669"/>
    <property type="project" value="UniProtKB-KW"/>
</dbReference>
<evidence type="ECO:0000256" key="1">
    <source>
        <dbReference type="SAM" id="MobiDB-lite"/>
    </source>
</evidence>
<proteinExistence type="predicted"/>
<evidence type="ECO:0000313" key="2">
    <source>
        <dbReference type="EMBL" id="MDT0266578.1"/>
    </source>
</evidence>
<keyword evidence="3" id="KW-1185">Reference proteome</keyword>
<keyword evidence="2" id="KW-0560">Oxidoreductase</keyword>
<comment type="caution">
    <text evidence="2">The sequence shown here is derived from an EMBL/GenBank/DDBJ whole genome shotgun (WGS) entry which is preliminary data.</text>
</comment>
<evidence type="ECO:0000313" key="3">
    <source>
        <dbReference type="Proteomes" id="UP001183410"/>
    </source>
</evidence>
<dbReference type="Pfam" id="PF05721">
    <property type="entry name" value="PhyH"/>
    <property type="match status" value="1"/>
</dbReference>
<keyword evidence="2" id="KW-0223">Dioxygenase</keyword>
<feature type="region of interest" description="Disordered" evidence="1">
    <location>
        <begin position="304"/>
        <end position="323"/>
    </location>
</feature>
<dbReference type="RefSeq" id="WP_311666610.1">
    <property type="nucleotide sequence ID" value="NZ_JAVREO010000005.1"/>
</dbReference>
<reference evidence="3" key="1">
    <citation type="submission" date="2023-07" db="EMBL/GenBank/DDBJ databases">
        <title>30 novel species of actinomycetes from the DSMZ collection.</title>
        <authorList>
            <person name="Nouioui I."/>
        </authorList>
    </citation>
    <scope>NUCLEOTIDE SEQUENCE [LARGE SCALE GENOMIC DNA]</scope>
    <source>
        <strain evidence="3">DSM 44915</strain>
    </source>
</reference>
<name>A0ABU2JPC3_9ACTN</name>
<accession>A0ABU2JPC3</accession>
<protein>
    <submittedName>
        <fullName evidence="2">Phytanoyl-CoA dioxygenase family protein</fullName>
    </submittedName>
</protein>
<dbReference type="EMBL" id="JAVREO010000005">
    <property type="protein sequence ID" value="MDT0266578.1"/>
    <property type="molecule type" value="Genomic_DNA"/>
</dbReference>
<dbReference type="InterPro" id="IPR008775">
    <property type="entry name" value="Phytyl_CoA_dOase-like"/>
</dbReference>